<dbReference type="SMART" id="SM00702">
    <property type="entry name" value="P4Hc"/>
    <property type="match status" value="1"/>
</dbReference>
<evidence type="ECO:0000256" key="5">
    <source>
        <dbReference type="ARBA" id="ARBA00023002"/>
    </source>
</evidence>
<sequence>MMSEQPEFANYRPDYDSLTVVHTEPLVGYLDHIISPVECEYLIKLAEGKIKRAKVSMDEQYTVSDGRSGSNLWLSYRKDATVNSIGQRIANLVGIPLENAEAMQVLHYGPEQEYRAHYDAYNLDTVRGQRCCAYGGQRLVTAVVYLCDVAEGGATTFPKLKVEVPPKQGRMALFHNTTDDTMHPHKGSLHAGSPVVKGEKWAFNIWFHARPMMEKQDFGTYPGIQKHEIPKPNRVKVASLVHQVNRANALFDEAVGKLTFSDAEDAKPACFTYWDTYNDSRPDLSELPEGARVLQMIERAEMNHLSHKGKLPLMLTANTLEHLAPATYLTTEAALAHEGPEVPVWFFKDAFGTGGKGMHCVANAELADTPLPKGYVIQASVDNLALIDGKKFTARIYVLLWRGDLYLFNNGLITVHGEPYDPTSTDYNVQIDHEDIHEDQGPQKITLQSYDRYETFFPASRKLLTELKPIMDSVLQASSEDRYLLLGIDLLYQEDGGVQLVEINTVPNFINKVQDEVTIPFLTGAIKIMLGGEDALLEKV</sequence>
<dbReference type="GO" id="GO:0031418">
    <property type="term" value="F:L-ascorbic acid binding"/>
    <property type="evidence" value="ECO:0007669"/>
    <property type="project" value="UniProtKB-KW"/>
</dbReference>
<dbReference type="SUPFAM" id="SSF56059">
    <property type="entry name" value="Glutathione synthetase ATP-binding domain-like"/>
    <property type="match status" value="1"/>
</dbReference>
<dbReference type="GO" id="GO:0004656">
    <property type="term" value="F:procollagen-proline 4-dioxygenase activity"/>
    <property type="evidence" value="ECO:0007669"/>
    <property type="project" value="UniProtKB-EC"/>
</dbReference>
<organism evidence="8">
    <name type="scientific">Magnetococcus massalia (strain MO-1)</name>
    <dbReference type="NCBI Taxonomy" id="451514"/>
    <lineage>
        <taxon>Bacteria</taxon>
        <taxon>Pseudomonadati</taxon>
        <taxon>Pseudomonadota</taxon>
        <taxon>Magnetococcia</taxon>
        <taxon>Magnetococcales</taxon>
        <taxon>Magnetococcaceae</taxon>
        <taxon>Magnetococcus</taxon>
    </lineage>
</organism>
<keyword evidence="2" id="KW-0479">Metal-binding</keyword>
<dbReference type="PROSITE" id="PS51471">
    <property type="entry name" value="FE2OG_OXY"/>
    <property type="match status" value="1"/>
</dbReference>
<dbReference type="Pfam" id="PF13640">
    <property type="entry name" value="2OG-FeII_Oxy_3"/>
    <property type="match status" value="1"/>
</dbReference>
<dbReference type="InterPro" id="IPR005123">
    <property type="entry name" value="Oxoglu/Fe-dep_dioxygenase_dom"/>
</dbReference>
<dbReference type="Pfam" id="PF03133">
    <property type="entry name" value="TTL"/>
    <property type="match status" value="1"/>
</dbReference>
<dbReference type="InterPro" id="IPR004344">
    <property type="entry name" value="TTL/TTLL_fam"/>
</dbReference>
<evidence type="ECO:0000256" key="6">
    <source>
        <dbReference type="ARBA" id="ARBA00023004"/>
    </source>
</evidence>
<dbReference type="EMBL" id="LO017727">
    <property type="protein sequence ID" value="CRH04861.1"/>
    <property type="molecule type" value="Genomic_DNA"/>
</dbReference>
<keyword evidence="3" id="KW-0847">Vitamin C</keyword>
<accession>A0A1S7LFY1</accession>
<reference evidence="8" key="1">
    <citation type="submission" date="2015-04" db="EMBL/GenBank/DDBJ databases">
        <authorList>
            <person name="Syromyatnikov M.Y."/>
            <person name="Popov V.N."/>
        </authorList>
    </citation>
    <scope>NUCLEOTIDE SEQUENCE</scope>
    <source>
        <strain evidence="8">MO-1</strain>
    </source>
</reference>
<name>A0A1S7LFY1_MAGMO</name>
<comment type="cofactor">
    <cofactor evidence="1">
        <name>L-ascorbate</name>
        <dbReference type="ChEBI" id="CHEBI:38290"/>
    </cofactor>
</comment>
<dbReference type="Gene3D" id="2.60.120.620">
    <property type="entry name" value="q2cbj1_9rhob like domain"/>
    <property type="match status" value="1"/>
</dbReference>
<dbReference type="EC" id="1.14.11.2" evidence="8"/>
<dbReference type="AlphaFoldDB" id="A0A1S7LFY1"/>
<keyword evidence="5 8" id="KW-0560">Oxidoreductase</keyword>
<dbReference type="PANTHER" id="PTHR10869">
    <property type="entry name" value="PROLYL 4-HYDROXYLASE ALPHA SUBUNIT"/>
    <property type="match status" value="1"/>
</dbReference>
<evidence type="ECO:0000256" key="1">
    <source>
        <dbReference type="ARBA" id="ARBA00001961"/>
    </source>
</evidence>
<dbReference type="InterPro" id="IPR044862">
    <property type="entry name" value="Pro_4_hyd_alph_FE2OG_OXY"/>
</dbReference>
<dbReference type="InterPro" id="IPR006620">
    <property type="entry name" value="Pro_4_hyd_alph"/>
</dbReference>
<protein>
    <submittedName>
        <fullName evidence="8">Putative Procollagen-proline dioxygenase</fullName>
        <ecNumber evidence="8">1.14.11.2</ecNumber>
    </submittedName>
</protein>
<dbReference type="PANTHER" id="PTHR10869:SF246">
    <property type="entry name" value="TRANSMEMBRANE PROLYL 4-HYDROXYLASE"/>
    <property type="match status" value="1"/>
</dbReference>
<gene>
    <name evidence="8" type="ORF">MAGMO_0657</name>
</gene>
<evidence type="ECO:0000313" key="8">
    <source>
        <dbReference type="EMBL" id="CRH04861.1"/>
    </source>
</evidence>
<evidence type="ECO:0000259" key="7">
    <source>
        <dbReference type="PROSITE" id="PS51471"/>
    </source>
</evidence>
<dbReference type="Gene3D" id="3.30.470.20">
    <property type="entry name" value="ATP-grasp fold, B domain"/>
    <property type="match status" value="1"/>
</dbReference>
<keyword evidence="6" id="KW-0408">Iron</keyword>
<evidence type="ECO:0000256" key="2">
    <source>
        <dbReference type="ARBA" id="ARBA00022723"/>
    </source>
</evidence>
<evidence type="ECO:0000256" key="4">
    <source>
        <dbReference type="ARBA" id="ARBA00022964"/>
    </source>
</evidence>
<dbReference type="GO" id="GO:0005506">
    <property type="term" value="F:iron ion binding"/>
    <property type="evidence" value="ECO:0007669"/>
    <property type="project" value="InterPro"/>
</dbReference>
<feature type="domain" description="Fe2OG dioxygenase" evidence="7">
    <location>
        <begin position="99"/>
        <end position="209"/>
    </location>
</feature>
<dbReference type="InterPro" id="IPR045054">
    <property type="entry name" value="P4HA-like"/>
</dbReference>
<evidence type="ECO:0000256" key="3">
    <source>
        <dbReference type="ARBA" id="ARBA00022896"/>
    </source>
</evidence>
<keyword evidence="4 8" id="KW-0223">Dioxygenase</keyword>
<proteinExistence type="predicted"/>